<gene>
    <name evidence="2" type="ORF">GBAR_LOCUS28137</name>
</gene>
<feature type="region of interest" description="Disordered" evidence="1">
    <location>
        <begin position="1"/>
        <end position="38"/>
    </location>
</feature>
<comment type="caution">
    <text evidence="2">The sequence shown here is derived from an EMBL/GenBank/DDBJ whole genome shotgun (WGS) entry which is preliminary data.</text>
</comment>
<name>A0AA35XBI5_GEOBA</name>
<feature type="compositionally biased region" description="Basic and acidic residues" evidence="1">
    <location>
        <begin position="93"/>
        <end position="108"/>
    </location>
</feature>
<feature type="compositionally biased region" description="Basic and acidic residues" evidence="1">
    <location>
        <begin position="158"/>
        <end position="171"/>
    </location>
</feature>
<dbReference type="PANTHER" id="PTHR21838:SF2">
    <property type="entry name" value="COILED-COIL DOMAIN-CONTAINING PROTEIN 137"/>
    <property type="match status" value="1"/>
</dbReference>
<proteinExistence type="predicted"/>
<organism evidence="2 3">
    <name type="scientific">Geodia barretti</name>
    <name type="common">Barrett's horny sponge</name>
    <dbReference type="NCBI Taxonomy" id="519541"/>
    <lineage>
        <taxon>Eukaryota</taxon>
        <taxon>Metazoa</taxon>
        <taxon>Porifera</taxon>
        <taxon>Demospongiae</taxon>
        <taxon>Heteroscleromorpha</taxon>
        <taxon>Tetractinellida</taxon>
        <taxon>Astrophorina</taxon>
        <taxon>Geodiidae</taxon>
        <taxon>Geodia</taxon>
    </lineage>
</organism>
<feature type="compositionally biased region" description="Basic residues" evidence="1">
    <location>
        <begin position="132"/>
        <end position="142"/>
    </location>
</feature>
<evidence type="ECO:0000313" key="2">
    <source>
        <dbReference type="EMBL" id="CAI8051369.1"/>
    </source>
</evidence>
<sequence>MGRVSKHRRIKSHDPFYRGPRRDKRGMVDLCPVNDDQPVPKSLVRLMKRAESIKTLNNKEKSREEMQESRGSGGESAATRQKPVAVGKRKEGRGRDAREEPMFSKRKGESLKSYLERVDVEANARIMETFRKNRKPSERRKKRLEERRKRAVARRQGLSHDRNRDMEEKRGCGTGVVWSGGSVAQEQTSSRWRELQQTPAETYD</sequence>
<feature type="compositionally biased region" description="Polar residues" evidence="1">
    <location>
        <begin position="182"/>
        <end position="204"/>
    </location>
</feature>
<dbReference type="PANTHER" id="PTHR21838">
    <property type="entry name" value="COILED-COIL DOMAIN-CONTAINING PROTEIN 137"/>
    <property type="match status" value="1"/>
</dbReference>
<evidence type="ECO:0000313" key="3">
    <source>
        <dbReference type="Proteomes" id="UP001174909"/>
    </source>
</evidence>
<dbReference type="InterPro" id="IPR026680">
    <property type="entry name" value="CCDC137"/>
</dbReference>
<feature type="region of interest" description="Disordered" evidence="1">
    <location>
        <begin position="129"/>
        <end position="204"/>
    </location>
</feature>
<keyword evidence="3" id="KW-1185">Reference proteome</keyword>
<dbReference type="EMBL" id="CASHTH010003923">
    <property type="protein sequence ID" value="CAI8051369.1"/>
    <property type="molecule type" value="Genomic_DNA"/>
</dbReference>
<dbReference type="GO" id="GO:0005634">
    <property type="term" value="C:nucleus"/>
    <property type="evidence" value="ECO:0007669"/>
    <property type="project" value="TreeGrafter"/>
</dbReference>
<feature type="compositionally biased region" description="Basic and acidic residues" evidence="1">
    <location>
        <begin position="50"/>
        <end position="68"/>
    </location>
</feature>
<feature type="compositionally biased region" description="Basic residues" evidence="1">
    <location>
        <begin position="1"/>
        <end position="11"/>
    </location>
</feature>
<protein>
    <submittedName>
        <fullName evidence="2">Uncharacterized protein</fullName>
    </submittedName>
</protein>
<feature type="region of interest" description="Disordered" evidence="1">
    <location>
        <begin position="50"/>
        <end position="108"/>
    </location>
</feature>
<accession>A0AA35XBI5</accession>
<dbReference type="Proteomes" id="UP001174909">
    <property type="component" value="Unassembled WGS sequence"/>
</dbReference>
<evidence type="ECO:0000256" key="1">
    <source>
        <dbReference type="SAM" id="MobiDB-lite"/>
    </source>
</evidence>
<dbReference type="AlphaFoldDB" id="A0AA35XBI5"/>
<reference evidence="2" key="1">
    <citation type="submission" date="2023-03" db="EMBL/GenBank/DDBJ databases">
        <authorList>
            <person name="Steffen K."/>
            <person name="Cardenas P."/>
        </authorList>
    </citation>
    <scope>NUCLEOTIDE SEQUENCE</scope>
</reference>